<dbReference type="EMBL" id="JACHXW010000007">
    <property type="protein sequence ID" value="MBB3152753.1"/>
    <property type="molecule type" value="Genomic_DNA"/>
</dbReference>
<dbReference type="PANTHER" id="PTHR36444:SF2">
    <property type="entry name" value="TRANSCRIPTIONAL REGULATOR PROTEIN YOBU-RELATED"/>
    <property type="match status" value="1"/>
</dbReference>
<evidence type="ECO:0000259" key="1">
    <source>
        <dbReference type="SMART" id="SM00871"/>
    </source>
</evidence>
<dbReference type="Gene3D" id="3.20.80.10">
    <property type="entry name" value="Regulatory factor, effector binding domain"/>
    <property type="match status" value="1"/>
</dbReference>
<organism evidence="2 3">
    <name type="scientific">Paenibacillus endophyticus</name>
    <dbReference type="NCBI Taxonomy" id="1294268"/>
    <lineage>
        <taxon>Bacteria</taxon>
        <taxon>Bacillati</taxon>
        <taxon>Bacillota</taxon>
        <taxon>Bacilli</taxon>
        <taxon>Bacillales</taxon>
        <taxon>Paenibacillaceae</taxon>
        <taxon>Paenibacillus</taxon>
    </lineage>
</organism>
<name>A0A7W5GAX3_9BACL</name>
<dbReference type="InterPro" id="IPR010499">
    <property type="entry name" value="AraC_E-bd"/>
</dbReference>
<dbReference type="InterPro" id="IPR011256">
    <property type="entry name" value="Reg_factor_effector_dom_sf"/>
</dbReference>
<dbReference type="SMART" id="SM00871">
    <property type="entry name" value="AraC_E_bind"/>
    <property type="match status" value="1"/>
</dbReference>
<accession>A0A7W5GAX3</accession>
<proteinExistence type="predicted"/>
<protein>
    <submittedName>
        <fullName evidence="2">Putative transcriptional regulator YdeE</fullName>
    </submittedName>
</protein>
<reference evidence="2 3" key="1">
    <citation type="submission" date="2020-08" db="EMBL/GenBank/DDBJ databases">
        <title>Genomic Encyclopedia of Type Strains, Phase III (KMG-III): the genomes of soil and plant-associated and newly described type strains.</title>
        <authorList>
            <person name="Whitman W."/>
        </authorList>
    </citation>
    <scope>NUCLEOTIDE SEQUENCE [LARGE SCALE GENOMIC DNA]</scope>
    <source>
        <strain evidence="2 3">CECT 8234</strain>
    </source>
</reference>
<evidence type="ECO:0000313" key="3">
    <source>
        <dbReference type="Proteomes" id="UP000518605"/>
    </source>
</evidence>
<dbReference type="Proteomes" id="UP000518605">
    <property type="component" value="Unassembled WGS sequence"/>
</dbReference>
<dbReference type="RefSeq" id="WP_183563009.1">
    <property type="nucleotide sequence ID" value="NZ_CBCSLB010000006.1"/>
</dbReference>
<dbReference type="InterPro" id="IPR053182">
    <property type="entry name" value="YobU-like_regulator"/>
</dbReference>
<keyword evidence="3" id="KW-1185">Reference proteome</keyword>
<sequence>MNEQLVAKPAISLIGVAARTTNAAEAGPDGQLAKLWQAYFASGIAKSERVSNGHMIYALYTDYESDASGAYTTLIGHERAVGQADTPAGLELAEVPEAKYKVFRTQKGPVYEVVAQAWGEIWAYFDQASLERAYTGDFELYDGRTFDPEHAEIDIYIAVK</sequence>
<gene>
    <name evidence="2" type="ORF">FHS16_002810</name>
</gene>
<dbReference type="Pfam" id="PF14526">
    <property type="entry name" value="Cass2"/>
    <property type="match status" value="1"/>
</dbReference>
<dbReference type="PANTHER" id="PTHR36444">
    <property type="entry name" value="TRANSCRIPTIONAL REGULATOR PROTEIN YOBU-RELATED"/>
    <property type="match status" value="1"/>
</dbReference>
<dbReference type="InterPro" id="IPR029441">
    <property type="entry name" value="Cass2"/>
</dbReference>
<feature type="domain" description="AraC effector-binding" evidence="1">
    <location>
        <begin position="1"/>
        <end position="160"/>
    </location>
</feature>
<evidence type="ECO:0000313" key="2">
    <source>
        <dbReference type="EMBL" id="MBB3152753.1"/>
    </source>
</evidence>
<dbReference type="AlphaFoldDB" id="A0A7W5GAX3"/>
<comment type="caution">
    <text evidence="2">The sequence shown here is derived from an EMBL/GenBank/DDBJ whole genome shotgun (WGS) entry which is preliminary data.</text>
</comment>
<dbReference type="SUPFAM" id="SSF55136">
    <property type="entry name" value="Probable bacterial effector-binding domain"/>
    <property type="match status" value="1"/>
</dbReference>